<evidence type="ECO:0000256" key="5">
    <source>
        <dbReference type="ARBA" id="ARBA00022729"/>
    </source>
</evidence>
<feature type="site" description="Important for catalytic activity, responsible for pKa modulation of the active site Glu and correct orientation of both the proton donor and substrate" evidence="10">
    <location>
        <position position="332"/>
    </location>
</feature>
<feature type="active site" description="Proton acceptor" evidence="9">
    <location>
        <position position="145"/>
    </location>
</feature>
<dbReference type="AlphaFoldDB" id="A0A7X6MXF9"/>
<keyword evidence="3" id="KW-0134">Cell wall</keyword>
<dbReference type="PANTHER" id="PTHR43301:SF3">
    <property type="entry name" value="ARABINAN ENDO-1,5-ALPHA-L-ARABINOSIDASE A-RELATED"/>
    <property type="match status" value="1"/>
</dbReference>
<gene>
    <name evidence="15" type="ORF">HF992_00210</name>
</gene>
<dbReference type="InterPro" id="IPR005877">
    <property type="entry name" value="YSIRK_signal_dom"/>
</dbReference>
<dbReference type="Gene3D" id="2.40.128.10">
    <property type="match status" value="1"/>
</dbReference>
<comment type="caution">
    <text evidence="15">The sequence shown here is derived from an EMBL/GenBank/DDBJ whole genome shotgun (WGS) entry which is preliminary data.</text>
</comment>
<feature type="region of interest" description="Disordered" evidence="11">
    <location>
        <begin position="646"/>
        <end position="675"/>
    </location>
</feature>
<keyword evidence="16" id="KW-1185">Reference proteome</keyword>
<evidence type="ECO:0000256" key="9">
    <source>
        <dbReference type="PIRSR" id="PIRSR606710-1"/>
    </source>
</evidence>
<evidence type="ECO:0000256" key="1">
    <source>
        <dbReference type="ARBA" id="ARBA00004834"/>
    </source>
</evidence>
<comment type="pathway">
    <text evidence="1">Glycan metabolism; L-arabinan degradation.</text>
</comment>
<keyword evidence="5" id="KW-0732">Signal</keyword>
<keyword evidence="7" id="KW-0572">Peptidoglycan-anchor</keyword>
<dbReference type="RefSeq" id="WP_168548054.1">
    <property type="nucleotide sequence ID" value="NZ_JAAXPR010000001.1"/>
</dbReference>
<evidence type="ECO:0000256" key="6">
    <source>
        <dbReference type="ARBA" id="ARBA00022801"/>
    </source>
</evidence>
<dbReference type="EMBL" id="JAAXPR010000001">
    <property type="protein sequence ID" value="NKZ19288.1"/>
    <property type="molecule type" value="Genomic_DNA"/>
</dbReference>
<evidence type="ECO:0000313" key="15">
    <source>
        <dbReference type="EMBL" id="NKZ19288.1"/>
    </source>
</evidence>
<dbReference type="Pfam" id="PF00746">
    <property type="entry name" value="Gram_pos_anchor"/>
    <property type="match status" value="1"/>
</dbReference>
<dbReference type="SUPFAM" id="SSF75005">
    <property type="entry name" value="Arabinanase/levansucrase/invertase"/>
    <property type="match status" value="1"/>
</dbReference>
<evidence type="ECO:0000256" key="8">
    <source>
        <dbReference type="ARBA" id="ARBA00023295"/>
    </source>
</evidence>
<proteinExistence type="inferred from homology"/>
<dbReference type="NCBIfam" id="TIGR01167">
    <property type="entry name" value="LPXTG_anchor"/>
    <property type="match status" value="1"/>
</dbReference>
<dbReference type="Pfam" id="PF04650">
    <property type="entry name" value="YSIRK_signal"/>
    <property type="match status" value="1"/>
</dbReference>
<name>A0A7X6MXF9_9STRE</name>
<protein>
    <submittedName>
        <fullName evidence="15">Family 43 glycosylhydrolase</fullName>
    </submittedName>
</protein>
<dbReference type="NCBIfam" id="TIGR01168">
    <property type="entry name" value="YSIRK_signal"/>
    <property type="match status" value="1"/>
</dbReference>
<keyword evidence="4" id="KW-0964">Secreted</keyword>
<sequence>MKYNLFAFRNSRQRYSLRKSYLGTCSVLLGTMILLSGVPSVEADEIGNDTVELSNRVENTIGNIEPILNENSSFSGVENLAPSPLAEDAQVGETIEAVFQPESIEEVLTADTENLKSVVATPVSTRQAVVPEEEKEAFSRVSVHDPSIFYDEKTGTYYVFGSHLAQAKSDDLQNWTALFGREYDNPSSVLGDLNENLAPVFEWAGYDDADTAGGRYSVWAPDVLWNPSYQWEDGTTGAYMYYFSSSSTWRRSVIGYAVSKSVEGPYDFKDTLIYSGFTKENATDGSSRNIHYKNTHIDELIDSGVIVDGFNNKWNRDNGHTYDNDYAPNAIDANVFFDKDNRLYMSYGSWSGGIYLLELDPVTGKAIYPGVDGVTPDGRRIDRYFGTHLLGGWHQSGEAPYIVYDANTDYYYLFVTYGGLTREGGYNMRLFRSKTVDGLYVDTQGNNPQYTGWTPDPINTAYGLKVMGNYNFNDFDAAYMSPGHNSAFIDENGDWYLVYHTRFDQGSEYHEVRVHRMVMTEDGWPVALPYEFYEKEKALTLTSDNGLTGEYEFVNHGTDSSGRAIPKASVTLHEDGTVSGGFTGTWTSVSQDGLYRLNLTSADGHVYKGQFALQYAEKSSQVKLVFALVGDDNTVLWGSKDYEVKEPVDNTEEDELGLSETIDKPEGEPTPQETPKGDVIYFVKPLIPNHISQGTIGEAKVSHSGQSEVVSEVVKDSEVLSLPQRIETDGEMLLNLTTPSKYLPKTGDQSRLTTSLGALLISLFGVLPISRKKRK</sequence>
<dbReference type="Pfam" id="PF04616">
    <property type="entry name" value="Glyco_hydro_43"/>
    <property type="match status" value="1"/>
</dbReference>
<dbReference type="CDD" id="cd18832">
    <property type="entry name" value="GH43_GsAbnA-like"/>
    <property type="match status" value="1"/>
</dbReference>
<dbReference type="Proteomes" id="UP000522720">
    <property type="component" value="Unassembled WGS sequence"/>
</dbReference>
<feature type="active site" description="Proton donor" evidence="9">
    <location>
        <position position="398"/>
    </location>
</feature>
<evidence type="ECO:0000256" key="11">
    <source>
        <dbReference type="SAM" id="MobiDB-lite"/>
    </source>
</evidence>
<feature type="domain" description="Gram-positive cocci surface proteins LPxTG" evidence="12">
    <location>
        <begin position="740"/>
        <end position="775"/>
    </location>
</feature>
<evidence type="ECO:0000256" key="7">
    <source>
        <dbReference type="ARBA" id="ARBA00023088"/>
    </source>
</evidence>
<evidence type="ECO:0000256" key="10">
    <source>
        <dbReference type="PIRSR" id="PIRSR606710-2"/>
    </source>
</evidence>
<dbReference type="InterPro" id="IPR006710">
    <property type="entry name" value="Glyco_hydro_43"/>
</dbReference>
<feature type="domain" description="YSIRK Gram-positive signal peptide" evidence="13">
    <location>
        <begin position="10"/>
        <end position="35"/>
    </location>
</feature>
<evidence type="ECO:0000256" key="4">
    <source>
        <dbReference type="ARBA" id="ARBA00022525"/>
    </source>
</evidence>
<dbReference type="InterPro" id="IPR019931">
    <property type="entry name" value="LPXTG_anchor"/>
</dbReference>
<evidence type="ECO:0000259" key="14">
    <source>
        <dbReference type="Pfam" id="PF16369"/>
    </source>
</evidence>
<comment type="similarity">
    <text evidence="2">Belongs to the glycosyl hydrolase 43 family.</text>
</comment>
<evidence type="ECO:0000259" key="12">
    <source>
        <dbReference type="Pfam" id="PF00746"/>
    </source>
</evidence>
<dbReference type="InterPro" id="IPR050727">
    <property type="entry name" value="GH43_arabinanases"/>
</dbReference>
<reference evidence="15 16" key="1">
    <citation type="submission" date="2020-04" db="EMBL/GenBank/DDBJ databases">
        <title>MicrobeNet Type strains.</title>
        <authorList>
            <person name="Nicholson A.C."/>
        </authorList>
    </citation>
    <scope>NUCLEOTIDE SEQUENCE [LARGE SCALE GENOMIC DNA]</scope>
    <source>
        <strain evidence="15 16">CCUG 69612</strain>
    </source>
</reference>
<evidence type="ECO:0000256" key="2">
    <source>
        <dbReference type="ARBA" id="ARBA00009865"/>
    </source>
</evidence>
<dbReference type="GO" id="GO:0005975">
    <property type="term" value="P:carbohydrate metabolic process"/>
    <property type="evidence" value="ECO:0007669"/>
    <property type="project" value="InterPro"/>
</dbReference>
<feature type="domain" description="Extracellular endo-alpha-(1-&gt;5)-L-arabinanase C-terminal" evidence="14">
    <location>
        <begin position="533"/>
        <end position="638"/>
    </location>
</feature>
<organism evidence="15 16">
    <name type="scientific">Streptococcus ovuberis</name>
    <dbReference type="NCBI Taxonomy" id="1936207"/>
    <lineage>
        <taxon>Bacteria</taxon>
        <taxon>Bacillati</taxon>
        <taxon>Bacillota</taxon>
        <taxon>Bacilli</taxon>
        <taxon>Lactobacillales</taxon>
        <taxon>Streptococcaceae</taxon>
        <taxon>Streptococcus</taxon>
    </lineage>
</organism>
<keyword evidence="6 15" id="KW-0378">Hydrolase</keyword>
<keyword evidence="8" id="KW-0326">Glycosidase</keyword>
<accession>A0A7X6MXF9</accession>
<dbReference type="InterPro" id="IPR032291">
    <property type="entry name" value="Abn2_C"/>
</dbReference>
<dbReference type="Gene3D" id="2.115.10.20">
    <property type="entry name" value="Glycosyl hydrolase domain, family 43"/>
    <property type="match status" value="1"/>
</dbReference>
<dbReference type="GO" id="GO:0004553">
    <property type="term" value="F:hydrolase activity, hydrolyzing O-glycosyl compounds"/>
    <property type="evidence" value="ECO:0007669"/>
    <property type="project" value="InterPro"/>
</dbReference>
<evidence type="ECO:0000259" key="13">
    <source>
        <dbReference type="Pfam" id="PF04650"/>
    </source>
</evidence>
<dbReference type="InterPro" id="IPR023296">
    <property type="entry name" value="Glyco_hydro_beta-prop_sf"/>
</dbReference>
<evidence type="ECO:0000313" key="16">
    <source>
        <dbReference type="Proteomes" id="UP000522720"/>
    </source>
</evidence>
<dbReference type="PANTHER" id="PTHR43301">
    <property type="entry name" value="ARABINAN ENDO-1,5-ALPHA-L-ARABINOSIDASE"/>
    <property type="match status" value="1"/>
</dbReference>
<evidence type="ECO:0000256" key="3">
    <source>
        <dbReference type="ARBA" id="ARBA00022512"/>
    </source>
</evidence>
<dbReference type="Pfam" id="PF16369">
    <property type="entry name" value="GH43_C"/>
    <property type="match status" value="1"/>
</dbReference>